<dbReference type="EC" id="3.4.11.-" evidence="3"/>
<dbReference type="PANTHER" id="PTHR46112:SF3">
    <property type="entry name" value="AMINOPEPTIDASE YPDF"/>
    <property type="match status" value="1"/>
</dbReference>
<accession>A0A9C7G912</accession>
<dbReference type="EMBL" id="CAKJTG010000007">
    <property type="protein sequence ID" value="CAG9607823.1"/>
    <property type="molecule type" value="Genomic_DNA"/>
</dbReference>
<dbReference type="Gene3D" id="3.40.350.10">
    <property type="entry name" value="Creatinase/prolidase N-terminal domain"/>
    <property type="match status" value="1"/>
</dbReference>
<comment type="caution">
    <text evidence="3">The sequence shown here is derived from an EMBL/GenBank/DDBJ whole genome shotgun (WGS) entry which is preliminary data.</text>
</comment>
<dbReference type="InterPro" id="IPR000587">
    <property type="entry name" value="Creatinase_N"/>
</dbReference>
<name>A0A9C7G912_9BACI</name>
<dbReference type="InterPro" id="IPR000994">
    <property type="entry name" value="Pept_M24"/>
</dbReference>
<dbReference type="RefSeq" id="WP_230496081.1">
    <property type="nucleotide sequence ID" value="NZ_CAKJTG010000007.1"/>
</dbReference>
<dbReference type="InterPro" id="IPR036005">
    <property type="entry name" value="Creatinase/aminopeptidase-like"/>
</dbReference>
<dbReference type="InterPro" id="IPR029149">
    <property type="entry name" value="Creatin/AminoP/Spt16_N"/>
</dbReference>
<feature type="domain" description="Peptidase M24" evidence="1">
    <location>
        <begin position="136"/>
        <end position="339"/>
    </location>
</feature>
<dbReference type="Proteomes" id="UP000789845">
    <property type="component" value="Unassembled WGS sequence"/>
</dbReference>
<reference evidence="3" key="1">
    <citation type="submission" date="2021-10" db="EMBL/GenBank/DDBJ databases">
        <authorList>
            <person name="Criscuolo A."/>
        </authorList>
    </citation>
    <scope>NUCLEOTIDE SEQUENCE</scope>
    <source>
        <strain evidence="3">CIP111885</strain>
    </source>
</reference>
<dbReference type="PANTHER" id="PTHR46112">
    <property type="entry name" value="AMINOPEPTIDASE"/>
    <property type="match status" value="1"/>
</dbReference>
<organism evidence="3 4">
    <name type="scientific">Pseudoneobacillus rhizosphaerae</name>
    <dbReference type="NCBI Taxonomy" id="2880968"/>
    <lineage>
        <taxon>Bacteria</taxon>
        <taxon>Bacillati</taxon>
        <taxon>Bacillota</taxon>
        <taxon>Bacilli</taxon>
        <taxon>Bacillales</taxon>
        <taxon>Bacillaceae</taxon>
        <taxon>Pseudoneobacillus</taxon>
    </lineage>
</organism>
<dbReference type="GO" id="GO:0004177">
    <property type="term" value="F:aminopeptidase activity"/>
    <property type="evidence" value="ECO:0007669"/>
    <property type="project" value="UniProtKB-KW"/>
</dbReference>
<evidence type="ECO:0000313" key="4">
    <source>
        <dbReference type="Proteomes" id="UP000789845"/>
    </source>
</evidence>
<gene>
    <name evidence="3" type="primary">ypdF_1</name>
    <name evidence="3" type="ORF">NEOCIP111885_01515</name>
</gene>
<dbReference type="CDD" id="cd01092">
    <property type="entry name" value="APP-like"/>
    <property type="match status" value="1"/>
</dbReference>
<evidence type="ECO:0000259" key="2">
    <source>
        <dbReference type="Pfam" id="PF01321"/>
    </source>
</evidence>
<dbReference type="SUPFAM" id="SSF53092">
    <property type="entry name" value="Creatinase/prolidase N-terminal domain"/>
    <property type="match status" value="1"/>
</dbReference>
<keyword evidence="4" id="KW-1185">Reference proteome</keyword>
<dbReference type="Gene3D" id="3.90.230.10">
    <property type="entry name" value="Creatinase/methionine aminopeptidase superfamily"/>
    <property type="match status" value="1"/>
</dbReference>
<keyword evidence="3" id="KW-0645">Protease</keyword>
<dbReference type="InterPro" id="IPR050659">
    <property type="entry name" value="Peptidase_M24B"/>
</dbReference>
<dbReference type="SUPFAM" id="SSF55920">
    <property type="entry name" value="Creatinase/aminopeptidase"/>
    <property type="match status" value="1"/>
</dbReference>
<evidence type="ECO:0000313" key="3">
    <source>
        <dbReference type="EMBL" id="CAG9607823.1"/>
    </source>
</evidence>
<dbReference type="Pfam" id="PF01321">
    <property type="entry name" value="Creatinase_N"/>
    <property type="match status" value="1"/>
</dbReference>
<evidence type="ECO:0000259" key="1">
    <source>
        <dbReference type="Pfam" id="PF00557"/>
    </source>
</evidence>
<keyword evidence="3" id="KW-0378">Hydrolase</keyword>
<protein>
    <submittedName>
        <fullName evidence="3">Aminopeptidase YpdF</fullName>
        <ecNumber evidence="3">3.4.11.-</ecNumber>
    </submittedName>
</protein>
<keyword evidence="3" id="KW-0031">Aminopeptidase</keyword>
<dbReference type="AlphaFoldDB" id="A0A9C7G912"/>
<sequence>MLNRLTKLRKWMQEKELCALLVHSYENRRYFSGFTGSNGYLLITKDRLVLITDQRYTLQATEQAPEYQIITHGIDPFHTIQQEFHRVSIQNIGFESTHLSVFLFEKLKDLAPSFIWIPLANEFLMMRRIKDDAEIEIIRNSVKAADQAFSDLLPHIQPGMTEKQVQIELEYLMSKYGNEGPAFGTIVAADKRAALPHAVPTENMVKNDHFLLIDFGIKFKGYMSDMTRTIVIGNPPEELLELYQLVMLALEKSIEAVRPGVTANELDLVARNVFEEAGLEKYSLRGLGHGVGLQIHENPRIVLNGEEVLEKGMIFTIEPGLYIPDRVGVRIEDIVLVTDDGCEVLTNTKRHIQLH</sequence>
<proteinExistence type="predicted"/>
<dbReference type="Pfam" id="PF00557">
    <property type="entry name" value="Peptidase_M24"/>
    <property type="match status" value="1"/>
</dbReference>
<feature type="domain" description="Creatinase N-terminal" evidence="2">
    <location>
        <begin position="4"/>
        <end position="129"/>
    </location>
</feature>